<keyword evidence="3" id="KW-1185">Reference proteome</keyword>
<dbReference type="AlphaFoldDB" id="A0A0M0LPJ7"/>
<organism evidence="2 3">
    <name type="scientific">Chrysochromulina tobinii</name>
    <dbReference type="NCBI Taxonomy" id="1460289"/>
    <lineage>
        <taxon>Eukaryota</taxon>
        <taxon>Haptista</taxon>
        <taxon>Haptophyta</taxon>
        <taxon>Prymnesiophyceae</taxon>
        <taxon>Prymnesiales</taxon>
        <taxon>Chrysochromulinaceae</taxon>
        <taxon>Chrysochromulina</taxon>
    </lineage>
</organism>
<evidence type="ECO:0000313" key="3">
    <source>
        <dbReference type="Proteomes" id="UP000037460"/>
    </source>
</evidence>
<evidence type="ECO:0000313" key="2">
    <source>
        <dbReference type="EMBL" id="KOO52975.1"/>
    </source>
</evidence>
<gene>
    <name evidence="2" type="ORF">Ctob_012100</name>
</gene>
<accession>A0A0M0LPJ7</accession>
<dbReference type="Proteomes" id="UP000037460">
    <property type="component" value="Unassembled WGS sequence"/>
</dbReference>
<reference evidence="3" key="1">
    <citation type="journal article" date="2015" name="PLoS Genet.">
        <title>Genome Sequence and Transcriptome Analyses of Chrysochromulina tobin: Metabolic Tools for Enhanced Algal Fitness in the Prominent Order Prymnesiales (Haptophyceae).</title>
        <authorList>
            <person name="Hovde B.T."/>
            <person name="Deodato C.R."/>
            <person name="Hunsperger H.M."/>
            <person name="Ryken S.A."/>
            <person name="Yost W."/>
            <person name="Jha R.K."/>
            <person name="Patterson J."/>
            <person name="Monnat R.J. Jr."/>
            <person name="Barlow S.B."/>
            <person name="Starkenburg S.R."/>
            <person name="Cattolico R.A."/>
        </authorList>
    </citation>
    <scope>NUCLEOTIDE SEQUENCE</scope>
    <source>
        <strain evidence="3">CCMP291</strain>
    </source>
</reference>
<sequence>MAIKKKKEVAAKGKTKRKGSDDRGADDAVSQGDDETVGGTMTAVGSTVMTVLAGCEPVFQLASREVLANQRVGSLAASPTYESVLAALLAAAGGTEGDALEMFVQANRDLLDYRFFYRLTADMLRADNTGDTRRAATLRDARARAVKSAQLFDTPLFKEVGAAEGRLGGVLAQYVQGRPPAPSAVLEASGDTPMAAFAFWFVTIAAMSAWKAKLNVAAVADQAQNKLRELAAVRAAIESAPFAADSGITALAALLELPNPAMGNEPPETARRLLAELEAEPEAALALVRRLGCTYCQASRHGFKAYNPAVQHLAALHDVLLYGQLQPLLGQDIRARPRGGPEKVYDSQMVQVAYEADTVLKNAGFEIPLFW</sequence>
<dbReference type="EMBL" id="JWZX01000433">
    <property type="protein sequence ID" value="KOO52975.1"/>
    <property type="molecule type" value="Genomic_DNA"/>
</dbReference>
<feature type="region of interest" description="Disordered" evidence="1">
    <location>
        <begin position="1"/>
        <end position="38"/>
    </location>
</feature>
<name>A0A0M0LPJ7_9EUKA</name>
<feature type="compositionally biased region" description="Basic residues" evidence="1">
    <location>
        <begin position="1"/>
        <end position="17"/>
    </location>
</feature>
<comment type="caution">
    <text evidence="2">The sequence shown here is derived from an EMBL/GenBank/DDBJ whole genome shotgun (WGS) entry which is preliminary data.</text>
</comment>
<proteinExistence type="predicted"/>
<evidence type="ECO:0000256" key="1">
    <source>
        <dbReference type="SAM" id="MobiDB-lite"/>
    </source>
</evidence>
<protein>
    <submittedName>
        <fullName evidence="2">Uncharacterized protein</fullName>
    </submittedName>
</protein>